<keyword evidence="2" id="KW-0732">Signal</keyword>
<dbReference type="InterPro" id="IPR007410">
    <property type="entry name" value="LpqE-like"/>
</dbReference>
<dbReference type="InterPro" id="IPR036182">
    <property type="entry name" value="PCuAC_sf"/>
</dbReference>
<evidence type="ECO:0000256" key="2">
    <source>
        <dbReference type="SAM" id="SignalP"/>
    </source>
</evidence>
<feature type="region of interest" description="Disordered" evidence="1">
    <location>
        <begin position="164"/>
        <end position="199"/>
    </location>
</feature>
<dbReference type="PANTHER" id="PTHR36302:SF1">
    <property type="entry name" value="COPPER CHAPERONE PCU(A)C"/>
    <property type="match status" value="1"/>
</dbReference>
<name>A0ABU2NPI8_9ACTN</name>
<dbReference type="InterPro" id="IPR058248">
    <property type="entry name" value="Lxx211020-like"/>
</dbReference>
<dbReference type="Proteomes" id="UP001183414">
    <property type="component" value="Unassembled WGS sequence"/>
</dbReference>
<dbReference type="Gene3D" id="2.60.40.1890">
    <property type="entry name" value="PCu(A)C copper chaperone"/>
    <property type="match status" value="1"/>
</dbReference>
<protein>
    <submittedName>
        <fullName evidence="3">Copper chaperone PCu(A)C</fullName>
    </submittedName>
</protein>
<dbReference type="PANTHER" id="PTHR36302">
    <property type="entry name" value="BLR7088 PROTEIN"/>
    <property type="match status" value="1"/>
</dbReference>
<feature type="compositionally biased region" description="Basic and acidic residues" evidence="1">
    <location>
        <begin position="187"/>
        <end position="199"/>
    </location>
</feature>
<dbReference type="PROSITE" id="PS51257">
    <property type="entry name" value="PROKAR_LIPOPROTEIN"/>
    <property type="match status" value="1"/>
</dbReference>
<feature type="signal peptide" evidence="2">
    <location>
        <begin position="1"/>
        <end position="39"/>
    </location>
</feature>
<accession>A0ABU2NPI8</accession>
<keyword evidence="4" id="KW-1185">Reference proteome</keyword>
<evidence type="ECO:0000313" key="4">
    <source>
        <dbReference type="Proteomes" id="UP001183414"/>
    </source>
</evidence>
<gene>
    <name evidence="3" type="ORF">RM572_08870</name>
</gene>
<organism evidence="3 4">
    <name type="scientific">Streptomyces hazeniae</name>
    <dbReference type="NCBI Taxonomy" id="3075538"/>
    <lineage>
        <taxon>Bacteria</taxon>
        <taxon>Bacillati</taxon>
        <taxon>Actinomycetota</taxon>
        <taxon>Actinomycetes</taxon>
        <taxon>Kitasatosporales</taxon>
        <taxon>Streptomycetaceae</taxon>
        <taxon>Streptomyces</taxon>
    </lineage>
</organism>
<sequence length="199" mass="21053">MNTTRARDPRRHHRRTATAASLALTGALALGACSTGTSAQAGHGDDAQHEEGLQVTGAYMPAPLMTDMAGGYFVVRNHGAKDDRLTEVTSGLAESVDMHRTVDGQMQRVDSLPVPADGKLELRRGGNHLMFHDLDRKPAEGDTVKVKLHFAHHDPVTVEVPVKATHHDPSAGDPGESGDSGDSGDSGSHEGDGGHEDHH</sequence>
<evidence type="ECO:0000313" key="3">
    <source>
        <dbReference type="EMBL" id="MDT0378883.1"/>
    </source>
</evidence>
<feature type="chain" id="PRO_5047336708" evidence="2">
    <location>
        <begin position="40"/>
        <end position="199"/>
    </location>
</feature>
<dbReference type="RefSeq" id="WP_311672717.1">
    <property type="nucleotide sequence ID" value="NZ_JAVREQ010000006.1"/>
</dbReference>
<dbReference type="SUPFAM" id="SSF110087">
    <property type="entry name" value="DR1885-like metal-binding protein"/>
    <property type="match status" value="1"/>
</dbReference>
<dbReference type="PROSITE" id="PS51318">
    <property type="entry name" value="TAT"/>
    <property type="match status" value="1"/>
</dbReference>
<dbReference type="Pfam" id="PF04314">
    <property type="entry name" value="PCuAC"/>
    <property type="match status" value="1"/>
</dbReference>
<dbReference type="EMBL" id="JAVREQ010000006">
    <property type="protein sequence ID" value="MDT0378883.1"/>
    <property type="molecule type" value="Genomic_DNA"/>
</dbReference>
<comment type="caution">
    <text evidence="3">The sequence shown here is derived from an EMBL/GenBank/DDBJ whole genome shotgun (WGS) entry which is preliminary data.</text>
</comment>
<evidence type="ECO:0000256" key="1">
    <source>
        <dbReference type="SAM" id="MobiDB-lite"/>
    </source>
</evidence>
<proteinExistence type="predicted"/>
<dbReference type="InterPro" id="IPR006311">
    <property type="entry name" value="TAT_signal"/>
</dbReference>
<reference evidence="4" key="1">
    <citation type="submission" date="2023-07" db="EMBL/GenBank/DDBJ databases">
        <title>30 novel species of actinomycetes from the DSMZ collection.</title>
        <authorList>
            <person name="Nouioui I."/>
        </authorList>
    </citation>
    <scope>NUCLEOTIDE SEQUENCE [LARGE SCALE GENOMIC DNA]</scope>
    <source>
        <strain evidence="4">DSM 42041</strain>
    </source>
</reference>